<dbReference type="SMART" id="SM00248">
    <property type="entry name" value="ANK"/>
    <property type="match status" value="4"/>
</dbReference>
<dbReference type="STRING" id="3880.A0A072V6H8"/>
<evidence type="ECO:0000313" key="7">
    <source>
        <dbReference type="EnsemblPlants" id="KEH37407"/>
    </source>
</evidence>
<reference evidence="9" key="4">
    <citation type="journal article" date="2018" name="Nat. Plants">
        <title>Whole-genome landscape of Medicago truncatula symbiotic genes.</title>
        <authorList>
            <person name="Pecrix Y."/>
            <person name="Staton S.E."/>
            <person name="Sallet E."/>
            <person name="Lelandais-Briere C."/>
            <person name="Moreau S."/>
            <person name="Carrere S."/>
            <person name="Blein T."/>
            <person name="Jardinaud M.F."/>
            <person name="Latrasse D."/>
            <person name="Zouine M."/>
            <person name="Zahm M."/>
            <person name="Kreplak J."/>
            <person name="Mayjonade B."/>
            <person name="Satge C."/>
            <person name="Perez M."/>
            <person name="Cauet S."/>
            <person name="Marande W."/>
            <person name="Chantry-Darmon C."/>
            <person name="Lopez-Roques C."/>
            <person name="Bouchez O."/>
            <person name="Berard A."/>
            <person name="Debelle F."/>
            <person name="Munos S."/>
            <person name="Bendahmane A."/>
            <person name="Berges H."/>
            <person name="Niebel A."/>
            <person name="Buitink J."/>
            <person name="Frugier F."/>
            <person name="Benhamed M."/>
            <person name="Crespi M."/>
            <person name="Gouzy J."/>
            <person name="Gamas P."/>
        </authorList>
    </citation>
    <scope>NUCLEOTIDE SEQUENCE [LARGE SCALE GENOMIC DNA]</scope>
    <source>
        <strain evidence="9">cv. Jemalong A17</strain>
    </source>
</reference>
<dbReference type="EMBL" id="PSQE01000002">
    <property type="protein sequence ID" value="RHN73369.1"/>
    <property type="molecule type" value="Genomic_DNA"/>
</dbReference>
<reference evidence="5 8" key="2">
    <citation type="journal article" date="2014" name="BMC Genomics">
        <title>An improved genome release (version Mt4.0) for the model legume Medicago truncatula.</title>
        <authorList>
            <person name="Tang H."/>
            <person name="Krishnakumar V."/>
            <person name="Bidwell S."/>
            <person name="Rosen B."/>
            <person name="Chan A."/>
            <person name="Zhou S."/>
            <person name="Gentzbittel L."/>
            <person name="Childs K.L."/>
            <person name="Yandell M."/>
            <person name="Gundlach H."/>
            <person name="Mayer K.F."/>
            <person name="Schwartz D.C."/>
            <person name="Town C.D."/>
        </authorList>
    </citation>
    <scope>GENOME REANNOTATION</scope>
    <source>
        <strain evidence="5">A17</strain>
        <strain evidence="7 8">cv. Jemalong A17</strain>
    </source>
</reference>
<evidence type="ECO:0000313" key="9">
    <source>
        <dbReference type="Proteomes" id="UP000265566"/>
    </source>
</evidence>
<dbReference type="Proteomes" id="UP000002051">
    <property type="component" value="Chromosome 2"/>
</dbReference>
<keyword evidence="8" id="KW-1185">Reference proteome</keyword>
<evidence type="ECO:0000313" key="6">
    <source>
        <dbReference type="EMBL" id="RHN73369.1"/>
    </source>
</evidence>
<accession>A0A072V6H8</accession>
<evidence type="ECO:0000313" key="5">
    <source>
        <dbReference type="EMBL" id="KEH37407.1"/>
    </source>
</evidence>
<dbReference type="PROSITE" id="PS50297">
    <property type="entry name" value="ANK_REP_REGION"/>
    <property type="match status" value="1"/>
</dbReference>
<evidence type="ECO:0000256" key="2">
    <source>
        <dbReference type="PROSITE-ProRule" id="PRU00023"/>
    </source>
</evidence>
<name>A0A072V6H8_MEDTR</name>
<dbReference type="Gene3D" id="1.25.40.20">
    <property type="entry name" value="Ankyrin repeat-containing domain"/>
    <property type="match status" value="2"/>
</dbReference>
<feature type="transmembrane region" description="Helical" evidence="3">
    <location>
        <begin position="624"/>
        <end position="646"/>
    </location>
</feature>
<reference evidence="6" key="5">
    <citation type="journal article" date="2018" name="Nat. Plants">
        <title>Whole-genome landscape of Medicago truncatula symbiotic genes.</title>
        <authorList>
            <person name="Pecrix Y."/>
            <person name="Gamas P."/>
            <person name="Carrere S."/>
        </authorList>
    </citation>
    <scope>NUCLEOTIDE SEQUENCE</scope>
    <source>
        <tissue evidence="6">Leaves</tissue>
    </source>
</reference>
<dbReference type="PANTHER" id="PTHR24177">
    <property type="entry name" value="CASKIN"/>
    <property type="match status" value="1"/>
</dbReference>
<reference evidence="7" key="3">
    <citation type="submission" date="2015-04" db="UniProtKB">
        <authorList>
            <consortium name="EnsemblPlants"/>
        </authorList>
    </citation>
    <scope>IDENTIFICATION</scope>
    <source>
        <strain evidence="7">cv. Jemalong A17</strain>
    </source>
</reference>
<proteinExistence type="predicted"/>
<protein>
    <submittedName>
        <fullName evidence="5">Ankyrin repeat plant-like protein</fullName>
    </submittedName>
    <submittedName>
        <fullName evidence="6">Putative ankyrin repeat-containing domain, PGG domain-containing protein</fullName>
    </submittedName>
</protein>
<evidence type="ECO:0000256" key="1">
    <source>
        <dbReference type="ARBA" id="ARBA00004413"/>
    </source>
</evidence>
<keyword evidence="3" id="KW-1133">Transmembrane helix</keyword>
<dbReference type="PROSITE" id="PS50088">
    <property type="entry name" value="ANK_REPEAT"/>
    <property type="match status" value="1"/>
</dbReference>
<dbReference type="EnsemblPlants" id="KEH37407">
    <property type="protein sequence ID" value="KEH37407"/>
    <property type="gene ID" value="MTR_2g438720"/>
</dbReference>
<keyword evidence="3" id="KW-0472">Membrane</keyword>
<dbReference type="OrthoDB" id="1921232at2759"/>
<dbReference type="Gramene" id="rna9171">
    <property type="protein sequence ID" value="RHN73369.1"/>
    <property type="gene ID" value="gene9171"/>
</dbReference>
<evidence type="ECO:0000259" key="4">
    <source>
        <dbReference type="Pfam" id="PF13962"/>
    </source>
</evidence>
<keyword evidence="3" id="KW-0812">Transmembrane</keyword>
<dbReference type="InterPro" id="IPR036770">
    <property type="entry name" value="Ankyrin_rpt-contain_sf"/>
</dbReference>
<dbReference type="Proteomes" id="UP000265566">
    <property type="component" value="Chromosome 2"/>
</dbReference>
<gene>
    <name evidence="5" type="ordered locus">MTR_2g438720</name>
    <name evidence="6" type="ORF">MtrunA17_Chr2g0297691</name>
</gene>
<dbReference type="HOGENOM" id="CLU_016885_3_0_1"/>
<dbReference type="SUPFAM" id="SSF48403">
    <property type="entry name" value="Ankyrin repeat"/>
    <property type="match status" value="2"/>
</dbReference>
<feature type="transmembrane region" description="Helical" evidence="3">
    <location>
        <begin position="588"/>
        <end position="612"/>
    </location>
</feature>
<dbReference type="AlphaFoldDB" id="A0A072V6H8"/>
<dbReference type="Pfam" id="PF12796">
    <property type="entry name" value="Ank_2"/>
    <property type="match status" value="1"/>
</dbReference>
<evidence type="ECO:0000313" key="8">
    <source>
        <dbReference type="Proteomes" id="UP000002051"/>
    </source>
</evidence>
<keyword evidence="2" id="KW-0040">ANK repeat</keyword>
<dbReference type="InterPro" id="IPR026961">
    <property type="entry name" value="PGG_dom"/>
</dbReference>
<dbReference type="GO" id="GO:0005886">
    <property type="term" value="C:plasma membrane"/>
    <property type="evidence" value="ECO:0007669"/>
    <property type="project" value="UniProtKB-SubCell"/>
</dbReference>
<dbReference type="Pfam" id="PF13962">
    <property type="entry name" value="PGG"/>
    <property type="match status" value="1"/>
</dbReference>
<dbReference type="Pfam" id="PF14223">
    <property type="entry name" value="Retrotran_gag_2"/>
    <property type="match status" value="1"/>
</dbReference>
<reference evidence="5 8" key="1">
    <citation type="journal article" date="2011" name="Nature">
        <title>The Medicago genome provides insight into the evolution of rhizobial symbioses.</title>
        <authorList>
            <person name="Young N.D."/>
            <person name="Debelle F."/>
            <person name="Oldroyd G.E."/>
            <person name="Geurts R."/>
            <person name="Cannon S.B."/>
            <person name="Udvardi M.K."/>
            <person name="Benedito V.A."/>
            <person name="Mayer K.F."/>
            <person name="Gouzy J."/>
            <person name="Schoof H."/>
            <person name="Van de Peer Y."/>
            <person name="Proost S."/>
            <person name="Cook D.R."/>
            <person name="Meyers B.C."/>
            <person name="Spannagl M."/>
            <person name="Cheung F."/>
            <person name="De Mita S."/>
            <person name="Krishnakumar V."/>
            <person name="Gundlach H."/>
            <person name="Zhou S."/>
            <person name="Mudge J."/>
            <person name="Bharti A.K."/>
            <person name="Murray J.D."/>
            <person name="Naoumkina M.A."/>
            <person name="Rosen B."/>
            <person name="Silverstein K.A."/>
            <person name="Tang H."/>
            <person name="Rombauts S."/>
            <person name="Zhao P.X."/>
            <person name="Zhou P."/>
            <person name="Barbe V."/>
            <person name="Bardou P."/>
            <person name="Bechner M."/>
            <person name="Bellec A."/>
            <person name="Berger A."/>
            <person name="Berges H."/>
            <person name="Bidwell S."/>
            <person name="Bisseling T."/>
            <person name="Choisne N."/>
            <person name="Couloux A."/>
            <person name="Denny R."/>
            <person name="Deshpande S."/>
            <person name="Dai X."/>
            <person name="Doyle J.J."/>
            <person name="Dudez A.M."/>
            <person name="Farmer A.D."/>
            <person name="Fouteau S."/>
            <person name="Franken C."/>
            <person name="Gibelin C."/>
            <person name="Gish J."/>
            <person name="Goldstein S."/>
            <person name="Gonzalez A.J."/>
            <person name="Green P.J."/>
            <person name="Hallab A."/>
            <person name="Hartog M."/>
            <person name="Hua A."/>
            <person name="Humphray S.J."/>
            <person name="Jeong D.H."/>
            <person name="Jing Y."/>
            <person name="Jocker A."/>
            <person name="Kenton S.M."/>
            <person name="Kim D.J."/>
            <person name="Klee K."/>
            <person name="Lai H."/>
            <person name="Lang C."/>
            <person name="Lin S."/>
            <person name="Macmil S.L."/>
            <person name="Magdelenat G."/>
            <person name="Matthews L."/>
            <person name="McCorrison J."/>
            <person name="Monaghan E.L."/>
            <person name="Mun J.H."/>
            <person name="Najar F.Z."/>
            <person name="Nicholson C."/>
            <person name="Noirot C."/>
            <person name="O'Bleness M."/>
            <person name="Paule C.R."/>
            <person name="Poulain J."/>
            <person name="Prion F."/>
            <person name="Qin B."/>
            <person name="Qu C."/>
            <person name="Retzel E.F."/>
            <person name="Riddle C."/>
            <person name="Sallet E."/>
            <person name="Samain S."/>
            <person name="Samson N."/>
            <person name="Sanders I."/>
            <person name="Saurat O."/>
            <person name="Scarpelli C."/>
            <person name="Schiex T."/>
            <person name="Segurens B."/>
            <person name="Severin A.J."/>
            <person name="Sherrier D.J."/>
            <person name="Shi R."/>
            <person name="Sims S."/>
            <person name="Singer S.R."/>
            <person name="Sinharoy S."/>
            <person name="Sterck L."/>
            <person name="Viollet A."/>
            <person name="Wang B.B."/>
            <person name="Wang K."/>
            <person name="Wang M."/>
            <person name="Wang X."/>
            <person name="Warfsmann J."/>
            <person name="Weissenbach J."/>
            <person name="White D.D."/>
            <person name="White J.D."/>
            <person name="Wiley G.B."/>
            <person name="Wincker P."/>
            <person name="Xing Y."/>
            <person name="Yang L."/>
            <person name="Yao Z."/>
            <person name="Ying F."/>
            <person name="Zhai J."/>
            <person name="Zhou L."/>
            <person name="Zuber A."/>
            <person name="Denarie J."/>
            <person name="Dixon R.A."/>
            <person name="May G.D."/>
            <person name="Schwartz D.C."/>
            <person name="Rogers J."/>
            <person name="Quetier F."/>
            <person name="Town C.D."/>
            <person name="Roe B.A."/>
        </authorList>
    </citation>
    <scope>NUCLEOTIDE SEQUENCE [LARGE SCALE GENOMIC DNA]</scope>
    <source>
        <strain evidence="5">A17</strain>
        <strain evidence="7 8">cv. Jemalong A17</strain>
    </source>
</reference>
<dbReference type="PANTHER" id="PTHR24177:SF437">
    <property type="entry name" value="ANKYRIN REPEAT PROTEIN"/>
    <property type="match status" value="1"/>
</dbReference>
<dbReference type="InterPro" id="IPR002110">
    <property type="entry name" value="Ankyrin_rpt"/>
</dbReference>
<feature type="repeat" description="ANK" evidence="2">
    <location>
        <begin position="228"/>
        <end position="260"/>
    </location>
</feature>
<comment type="subcellular location">
    <subcellularLocation>
        <location evidence="1">Cell membrane</location>
        <topology evidence="1">Peripheral membrane protein</topology>
        <orientation evidence="1">Cytoplasmic side</orientation>
    </subcellularLocation>
</comment>
<dbReference type="GO" id="GO:0016020">
    <property type="term" value="C:membrane"/>
    <property type="evidence" value="ECO:0000318"/>
    <property type="project" value="GO_Central"/>
</dbReference>
<evidence type="ECO:0000256" key="3">
    <source>
        <dbReference type="SAM" id="Phobius"/>
    </source>
</evidence>
<dbReference type="EMBL" id="CM001218">
    <property type="protein sequence ID" value="KEH37407.1"/>
    <property type="molecule type" value="Genomic_DNA"/>
</dbReference>
<sequence length="710" mass="80333">MDTTIIEGRSISKPPYFDGTNCTEWKERTKIFIQSVDYKIWLVIKNGPKIPKKLINGRREVLKSEDEFNDEDIKNMEQEAKAKNILYCAINPDDLERISSCQTSKEMWEELDREVTTSDVSSTSPVPVVQRSASATYNRPNLEFLEETSDDPRKRFLNLCVPIHKHALNGNWPAAKRIIEKENKLKNAAITNGYPTLLHIAAGANHIHFVKELLKMLDDNDITLQDMNGNTAFCFAAAAGNIEIVDLLLDTNSQLPVKRSGNGNTPIQYAALQGRCKMTWHLYDKTTHCFEDADWDSLFFACIYTGIYDLALKMLIGRNALAFARDVNKETALHLLAQNRMPLDSGCHCPEHDHNPIMTNPGMKNHVVFQLVKFLWTTILEKHYSSKEELNKIINEPSQLIFDAAEVGNFGFLSELLSVYPSLIWDVDSKNQTILHIAVLHRHASIFNLVHQIGHIKGIIVTYEDDNDRNTLLHLAAKLAPRSQLELVSGAAFQMCVELVWFEKVKKIMLPAQIKMRNSEGFTAQELFSIEHETLRENAESWMKKTAESCMLISTVIATGVFAAATTLPGGTDDSGKPHYLNKTSFLVFAISDASAFISSATAILIFLSILVSRYGEYDFYKSLPLKLICGLVTLFISVTSMMVALSTNFFIVYYHGLMWVPGFISVFSFLPILLYICLQFSLFSDIIYSTYYWSTLSKPGKNMIYVLEK</sequence>
<feature type="transmembrane region" description="Helical" evidence="3">
    <location>
        <begin position="658"/>
        <end position="679"/>
    </location>
</feature>
<feature type="domain" description="PGG" evidence="4">
    <location>
        <begin position="541"/>
        <end position="652"/>
    </location>
</feature>
<organism evidence="5 8">
    <name type="scientific">Medicago truncatula</name>
    <name type="common">Barrel medic</name>
    <name type="synonym">Medicago tribuloides</name>
    <dbReference type="NCBI Taxonomy" id="3880"/>
    <lineage>
        <taxon>Eukaryota</taxon>
        <taxon>Viridiplantae</taxon>
        <taxon>Streptophyta</taxon>
        <taxon>Embryophyta</taxon>
        <taxon>Tracheophyta</taxon>
        <taxon>Spermatophyta</taxon>
        <taxon>Magnoliopsida</taxon>
        <taxon>eudicotyledons</taxon>
        <taxon>Gunneridae</taxon>
        <taxon>Pentapetalae</taxon>
        <taxon>rosids</taxon>
        <taxon>fabids</taxon>
        <taxon>Fabales</taxon>
        <taxon>Fabaceae</taxon>
        <taxon>Papilionoideae</taxon>
        <taxon>50 kb inversion clade</taxon>
        <taxon>NPAAA clade</taxon>
        <taxon>Hologalegina</taxon>
        <taxon>IRL clade</taxon>
        <taxon>Trifolieae</taxon>
        <taxon>Medicago</taxon>
    </lineage>
</organism>